<sequence>MDVPIPVKPYCPISPAPPPPPSPPPPSPPPPSPIPPPPSPSSPPPSSPSREEKSNARTETILLATIWISIVLALVLINVRWTVSPPVQFALNCHRPGAVCQDPQFIGGDGLTFYFHGKKDKDFCISLGILFDTHKLYVAAKKTATWDDSVDRLALAFDGEPISLQEDEGATWQSSNLPRVTITRSTETNAVVIEAEGNFKIKAMVVPITQKDSEIHNYGITGEDCFAHLD</sequence>
<comment type="caution">
    <text evidence="3">The sequence shown here is derived from an EMBL/GenBank/DDBJ whole genome shotgun (WGS) entry which is preliminary data.</text>
</comment>
<dbReference type="EMBL" id="JBAMMX010000015">
    <property type="protein sequence ID" value="KAK6926625.1"/>
    <property type="molecule type" value="Genomic_DNA"/>
</dbReference>
<organism evidence="3 4">
    <name type="scientific">Dillenia turbinata</name>
    <dbReference type="NCBI Taxonomy" id="194707"/>
    <lineage>
        <taxon>Eukaryota</taxon>
        <taxon>Viridiplantae</taxon>
        <taxon>Streptophyta</taxon>
        <taxon>Embryophyta</taxon>
        <taxon>Tracheophyta</taxon>
        <taxon>Spermatophyta</taxon>
        <taxon>Magnoliopsida</taxon>
        <taxon>eudicotyledons</taxon>
        <taxon>Gunneridae</taxon>
        <taxon>Pentapetalae</taxon>
        <taxon>Dilleniales</taxon>
        <taxon>Dilleniaceae</taxon>
        <taxon>Dillenia</taxon>
    </lineage>
</organism>
<feature type="region of interest" description="Disordered" evidence="1">
    <location>
        <begin position="1"/>
        <end position="55"/>
    </location>
</feature>
<dbReference type="PANTHER" id="PTHR31656">
    <property type="entry name" value="ROOT CAP DOMAIN-CONTAINING PROTEIN"/>
    <property type="match status" value="1"/>
</dbReference>
<gene>
    <name evidence="3" type="ORF">RJ641_008344</name>
</gene>
<feature type="compositionally biased region" description="Pro residues" evidence="1">
    <location>
        <begin position="1"/>
        <end position="47"/>
    </location>
</feature>
<evidence type="ECO:0000313" key="4">
    <source>
        <dbReference type="Proteomes" id="UP001370490"/>
    </source>
</evidence>
<keyword evidence="2" id="KW-0812">Transmembrane</keyword>
<evidence type="ECO:0000256" key="1">
    <source>
        <dbReference type="SAM" id="MobiDB-lite"/>
    </source>
</evidence>
<evidence type="ECO:0000313" key="3">
    <source>
        <dbReference type="EMBL" id="KAK6926625.1"/>
    </source>
</evidence>
<dbReference type="Proteomes" id="UP001370490">
    <property type="component" value="Unassembled WGS sequence"/>
</dbReference>
<keyword evidence="2" id="KW-0472">Membrane</keyword>
<keyword evidence="4" id="KW-1185">Reference proteome</keyword>
<keyword evidence="2" id="KW-1133">Transmembrane helix</keyword>
<reference evidence="3 4" key="1">
    <citation type="submission" date="2023-12" db="EMBL/GenBank/DDBJ databases">
        <title>A high-quality genome assembly for Dillenia turbinata (Dilleniales).</title>
        <authorList>
            <person name="Chanderbali A."/>
        </authorList>
    </citation>
    <scope>NUCLEOTIDE SEQUENCE [LARGE SCALE GENOMIC DNA]</scope>
    <source>
        <strain evidence="3">LSX21</strain>
        <tissue evidence="3">Leaf</tissue>
    </source>
</reference>
<accession>A0AAN8Z8V8</accession>
<proteinExistence type="predicted"/>
<evidence type="ECO:0000256" key="2">
    <source>
        <dbReference type="SAM" id="Phobius"/>
    </source>
</evidence>
<protein>
    <submittedName>
        <fullName evidence="3">Uncharacterized protein</fullName>
    </submittedName>
</protein>
<feature type="transmembrane region" description="Helical" evidence="2">
    <location>
        <begin position="60"/>
        <end position="81"/>
    </location>
</feature>
<name>A0AAN8Z8V8_9MAGN</name>
<dbReference type="AlphaFoldDB" id="A0AAN8Z8V8"/>